<name>A0A2G9SJJ2_AQUCT</name>
<evidence type="ECO:0000313" key="3">
    <source>
        <dbReference type="Proteomes" id="UP000228934"/>
    </source>
</evidence>
<accession>A0A2G9SJJ2</accession>
<protein>
    <submittedName>
        <fullName evidence="2">Uncharacterized protein</fullName>
    </submittedName>
</protein>
<feature type="non-terminal residue" evidence="2">
    <location>
        <position position="1"/>
    </location>
</feature>
<feature type="compositionally biased region" description="Polar residues" evidence="1">
    <location>
        <begin position="35"/>
        <end position="46"/>
    </location>
</feature>
<gene>
    <name evidence="2" type="ORF">AB205_0148350</name>
</gene>
<proteinExistence type="predicted"/>
<organism evidence="2 3">
    <name type="scientific">Aquarana catesbeiana</name>
    <name type="common">American bullfrog</name>
    <name type="synonym">Rana catesbeiana</name>
    <dbReference type="NCBI Taxonomy" id="8400"/>
    <lineage>
        <taxon>Eukaryota</taxon>
        <taxon>Metazoa</taxon>
        <taxon>Chordata</taxon>
        <taxon>Craniata</taxon>
        <taxon>Vertebrata</taxon>
        <taxon>Euteleostomi</taxon>
        <taxon>Amphibia</taxon>
        <taxon>Batrachia</taxon>
        <taxon>Anura</taxon>
        <taxon>Neobatrachia</taxon>
        <taxon>Ranoidea</taxon>
        <taxon>Ranidae</taxon>
        <taxon>Aquarana</taxon>
    </lineage>
</organism>
<reference evidence="3" key="1">
    <citation type="journal article" date="2017" name="Nat. Commun.">
        <title>The North American bullfrog draft genome provides insight into hormonal regulation of long noncoding RNA.</title>
        <authorList>
            <person name="Hammond S.A."/>
            <person name="Warren R.L."/>
            <person name="Vandervalk B.P."/>
            <person name="Kucuk E."/>
            <person name="Khan H."/>
            <person name="Gibb E.A."/>
            <person name="Pandoh P."/>
            <person name="Kirk H."/>
            <person name="Zhao Y."/>
            <person name="Jones M."/>
            <person name="Mungall A.J."/>
            <person name="Coope R."/>
            <person name="Pleasance S."/>
            <person name="Moore R.A."/>
            <person name="Holt R.A."/>
            <person name="Round J.M."/>
            <person name="Ohora S."/>
            <person name="Walle B.V."/>
            <person name="Veldhoen N."/>
            <person name="Helbing C.C."/>
            <person name="Birol I."/>
        </authorList>
    </citation>
    <scope>NUCLEOTIDE SEQUENCE [LARGE SCALE GENOMIC DNA]</scope>
</reference>
<keyword evidence="3" id="KW-1185">Reference proteome</keyword>
<dbReference type="Proteomes" id="UP000228934">
    <property type="component" value="Unassembled WGS sequence"/>
</dbReference>
<dbReference type="AlphaFoldDB" id="A0A2G9SJJ2"/>
<sequence>SVKFSRFTLHQVGRYSPRFQSTNFRPQRQDIASRAQVTQSHVSGQQ</sequence>
<feature type="region of interest" description="Disordered" evidence="1">
    <location>
        <begin position="18"/>
        <end position="46"/>
    </location>
</feature>
<evidence type="ECO:0000313" key="2">
    <source>
        <dbReference type="EMBL" id="PIO40242.1"/>
    </source>
</evidence>
<dbReference type="EMBL" id="KV923728">
    <property type="protein sequence ID" value="PIO40242.1"/>
    <property type="molecule type" value="Genomic_DNA"/>
</dbReference>
<evidence type="ECO:0000256" key="1">
    <source>
        <dbReference type="SAM" id="MobiDB-lite"/>
    </source>
</evidence>